<accession>A0ABT3PXK6</accession>
<dbReference type="Proteomes" id="UP001207337">
    <property type="component" value="Unassembled WGS sequence"/>
</dbReference>
<dbReference type="InterPro" id="IPR036927">
    <property type="entry name" value="Cyt_c_oxase-like_su1_sf"/>
</dbReference>
<keyword evidence="3" id="KW-1185">Reference proteome</keyword>
<name>A0ABT3PXK6_9BACT</name>
<dbReference type="Gene3D" id="1.20.210.10">
    <property type="entry name" value="Cytochrome c oxidase-like, subunit I domain"/>
    <property type="match status" value="1"/>
</dbReference>
<dbReference type="EMBL" id="JAJNDC010000001">
    <property type="protein sequence ID" value="MCW9712578.1"/>
    <property type="molecule type" value="Genomic_DNA"/>
</dbReference>
<keyword evidence="1" id="KW-1133">Transmembrane helix</keyword>
<reference evidence="2 3" key="1">
    <citation type="submission" date="2021-11" db="EMBL/GenBank/DDBJ databases">
        <title>Aliifidinibius sp. nov., a new bacterium isolated from saline soil.</title>
        <authorList>
            <person name="Galisteo C."/>
            <person name="De La Haba R."/>
            <person name="Sanchez-Porro C."/>
            <person name="Ventosa A."/>
        </authorList>
    </citation>
    <scope>NUCLEOTIDE SEQUENCE [LARGE SCALE GENOMIC DNA]</scope>
    <source>
        <strain evidence="2 3">KACC 190600</strain>
    </source>
</reference>
<dbReference type="RefSeq" id="WP_265788648.1">
    <property type="nucleotide sequence ID" value="NZ_BAABRS010000001.1"/>
</dbReference>
<sequence length="134" mass="14867">MPIPSRWMIKASLIYMLVGFSIGALILVSKAYPAFAGMWSLLSIHIEISIFGWIIQLTMGTAYWILPRYLIRPSRGNPMLALVMVALLNLGILINVASYLDVIGSSATIVGRLFEIGAVILFIGLHWNRAVTYK</sequence>
<evidence type="ECO:0000256" key="1">
    <source>
        <dbReference type="SAM" id="Phobius"/>
    </source>
</evidence>
<gene>
    <name evidence="2" type="ORF">LQ318_06655</name>
</gene>
<protein>
    <submittedName>
        <fullName evidence="2">Cbb3-type cytochrome c oxidase subunit I</fullName>
    </submittedName>
</protein>
<evidence type="ECO:0000313" key="2">
    <source>
        <dbReference type="EMBL" id="MCW9712578.1"/>
    </source>
</evidence>
<evidence type="ECO:0000313" key="3">
    <source>
        <dbReference type="Proteomes" id="UP001207337"/>
    </source>
</evidence>
<feature type="transmembrane region" description="Helical" evidence="1">
    <location>
        <begin position="109"/>
        <end position="127"/>
    </location>
</feature>
<keyword evidence="1" id="KW-0812">Transmembrane</keyword>
<keyword evidence="1" id="KW-0472">Membrane</keyword>
<dbReference type="SUPFAM" id="SSF81442">
    <property type="entry name" value="Cytochrome c oxidase subunit I-like"/>
    <property type="match status" value="1"/>
</dbReference>
<feature type="transmembrane region" description="Helical" evidence="1">
    <location>
        <begin position="78"/>
        <end position="97"/>
    </location>
</feature>
<feature type="transmembrane region" description="Helical" evidence="1">
    <location>
        <begin position="44"/>
        <end position="66"/>
    </location>
</feature>
<feature type="transmembrane region" description="Helical" evidence="1">
    <location>
        <begin position="12"/>
        <end position="32"/>
    </location>
</feature>
<organism evidence="2 3">
    <name type="scientific">Fodinibius salicampi</name>
    <dbReference type="NCBI Taxonomy" id="1920655"/>
    <lineage>
        <taxon>Bacteria</taxon>
        <taxon>Pseudomonadati</taxon>
        <taxon>Balneolota</taxon>
        <taxon>Balneolia</taxon>
        <taxon>Balneolales</taxon>
        <taxon>Balneolaceae</taxon>
        <taxon>Fodinibius</taxon>
    </lineage>
</organism>
<proteinExistence type="predicted"/>
<comment type="caution">
    <text evidence="2">The sequence shown here is derived from an EMBL/GenBank/DDBJ whole genome shotgun (WGS) entry which is preliminary data.</text>
</comment>